<sequence length="96" mass="11655">MFTCLTCIRKRSLIELHLEQFRLPAREQHKKGNMENNEERTLPIQGNCIFYLYLEEWRRRRYEAVLLTECLSGYPWFLIQEFWARGTLKRQSSVAV</sequence>
<reference evidence="1 2" key="1">
    <citation type="submission" date="2015-01" db="EMBL/GenBank/DDBJ databases">
        <title>Evolution of Trichinella species and genotypes.</title>
        <authorList>
            <person name="Korhonen P.K."/>
            <person name="Edoardo P."/>
            <person name="Giuseppe L.R."/>
            <person name="Gasser R.B."/>
        </authorList>
    </citation>
    <scope>NUCLEOTIDE SEQUENCE [LARGE SCALE GENOMIC DNA]</scope>
    <source>
        <strain evidence="1">ISS2496</strain>
    </source>
</reference>
<gene>
    <name evidence="1" type="ORF">T12_13123</name>
</gene>
<dbReference type="EMBL" id="JYDQ01000007">
    <property type="protein sequence ID" value="KRY22826.1"/>
    <property type="molecule type" value="Genomic_DNA"/>
</dbReference>
<protein>
    <submittedName>
        <fullName evidence="1">Uncharacterized protein</fullName>
    </submittedName>
</protein>
<proteinExistence type="predicted"/>
<comment type="caution">
    <text evidence="1">The sequence shown here is derived from an EMBL/GenBank/DDBJ whole genome shotgun (WGS) entry which is preliminary data.</text>
</comment>
<evidence type="ECO:0000313" key="1">
    <source>
        <dbReference type="EMBL" id="KRY22826.1"/>
    </source>
</evidence>
<accession>A0A0V1AE73</accession>
<dbReference type="Proteomes" id="UP000054783">
    <property type="component" value="Unassembled WGS sequence"/>
</dbReference>
<evidence type="ECO:0000313" key="2">
    <source>
        <dbReference type="Proteomes" id="UP000054783"/>
    </source>
</evidence>
<organism evidence="1 2">
    <name type="scientific">Trichinella patagoniensis</name>
    <dbReference type="NCBI Taxonomy" id="990121"/>
    <lineage>
        <taxon>Eukaryota</taxon>
        <taxon>Metazoa</taxon>
        <taxon>Ecdysozoa</taxon>
        <taxon>Nematoda</taxon>
        <taxon>Enoplea</taxon>
        <taxon>Dorylaimia</taxon>
        <taxon>Trichinellida</taxon>
        <taxon>Trichinellidae</taxon>
        <taxon>Trichinella</taxon>
    </lineage>
</organism>
<name>A0A0V1AE73_9BILA</name>
<dbReference type="AlphaFoldDB" id="A0A0V1AE73"/>
<keyword evidence="2" id="KW-1185">Reference proteome</keyword>